<evidence type="ECO:0000313" key="2">
    <source>
        <dbReference type="EMBL" id="WZN40391.1"/>
    </source>
</evidence>
<sequence>MQRRNFIKTLAVGAAGLSVPASLLARSAGPRALGLQLYSVRDAVAKDLPGTLERLAKLGYTRLEIYGYDGKFFGRNTAEFKKMLSGSGMQVISSHHLTGHGMKAKGTLLDGWDKAVEDLHALGAKYMACAYLFPEERTGEFYAKLPDLLNKSAERTKAAGIQFAYHNHDFEFEKYGDATLYEHLLKKTDPQLMKMELDLYWAVKAGQDPISWFEKYPGRFPLWHVKDMEKGSGDITEVGNGAIDFDRIFAARQQAGLKEWFVEQDESKGDIFKSIEQSHKFLDTKSY</sequence>
<dbReference type="GO" id="GO:0016853">
    <property type="term" value="F:isomerase activity"/>
    <property type="evidence" value="ECO:0007669"/>
    <property type="project" value="UniProtKB-KW"/>
</dbReference>
<keyword evidence="2" id="KW-0413">Isomerase</keyword>
<evidence type="ECO:0000259" key="1">
    <source>
        <dbReference type="Pfam" id="PF01261"/>
    </source>
</evidence>
<keyword evidence="3" id="KW-1185">Reference proteome</keyword>
<dbReference type="Proteomes" id="UP001485459">
    <property type="component" value="Chromosome"/>
</dbReference>
<evidence type="ECO:0000313" key="3">
    <source>
        <dbReference type="Proteomes" id="UP001485459"/>
    </source>
</evidence>
<dbReference type="EMBL" id="CP149822">
    <property type="protein sequence ID" value="WZN40391.1"/>
    <property type="molecule type" value="Genomic_DNA"/>
</dbReference>
<protein>
    <submittedName>
        <fullName evidence="2">Sugar phosphate isomerase/epimerase</fullName>
    </submittedName>
</protein>
<dbReference type="Pfam" id="PF01261">
    <property type="entry name" value="AP_endonuc_2"/>
    <property type="match status" value="1"/>
</dbReference>
<dbReference type="SUPFAM" id="SSF51658">
    <property type="entry name" value="Xylose isomerase-like"/>
    <property type="match status" value="1"/>
</dbReference>
<dbReference type="RefSeq" id="WP_341835314.1">
    <property type="nucleotide sequence ID" value="NZ_CP149822.1"/>
</dbReference>
<dbReference type="InterPro" id="IPR013022">
    <property type="entry name" value="Xyl_isomerase-like_TIM-brl"/>
</dbReference>
<organism evidence="2 3">
    <name type="scientific">Chitinophaga pollutisoli</name>
    <dbReference type="NCBI Taxonomy" id="3133966"/>
    <lineage>
        <taxon>Bacteria</taxon>
        <taxon>Pseudomonadati</taxon>
        <taxon>Bacteroidota</taxon>
        <taxon>Chitinophagia</taxon>
        <taxon>Chitinophagales</taxon>
        <taxon>Chitinophagaceae</taxon>
        <taxon>Chitinophaga</taxon>
    </lineage>
</organism>
<accession>A0ABZ2YN98</accession>
<dbReference type="PANTHER" id="PTHR12110">
    <property type="entry name" value="HYDROXYPYRUVATE ISOMERASE"/>
    <property type="match status" value="1"/>
</dbReference>
<feature type="domain" description="Xylose isomerase-like TIM barrel" evidence="1">
    <location>
        <begin position="53"/>
        <end position="282"/>
    </location>
</feature>
<dbReference type="Gene3D" id="3.20.20.150">
    <property type="entry name" value="Divalent-metal-dependent TIM barrel enzymes"/>
    <property type="match status" value="1"/>
</dbReference>
<dbReference type="PANTHER" id="PTHR12110:SF41">
    <property type="entry name" value="INOSOSE DEHYDRATASE"/>
    <property type="match status" value="1"/>
</dbReference>
<gene>
    <name evidence="2" type="ORF">WJU16_20700</name>
</gene>
<name>A0ABZ2YN98_9BACT</name>
<dbReference type="InterPro" id="IPR036237">
    <property type="entry name" value="Xyl_isomerase-like_sf"/>
</dbReference>
<reference evidence="3" key="1">
    <citation type="submission" date="2024-03" db="EMBL/GenBank/DDBJ databases">
        <title>Chitinophaga horti sp. nov., isolated from garden soil.</title>
        <authorList>
            <person name="Lee D.S."/>
            <person name="Han D.M."/>
            <person name="Baek J.H."/>
            <person name="Choi D.G."/>
            <person name="Jeon J.H."/>
            <person name="Jeon C.O."/>
        </authorList>
    </citation>
    <scope>NUCLEOTIDE SEQUENCE [LARGE SCALE GENOMIC DNA]</scope>
    <source>
        <strain evidence="3">GPA1</strain>
    </source>
</reference>
<dbReference type="InterPro" id="IPR050312">
    <property type="entry name" value="IolE/XylAMocC-like"/>
</dbReference>
<proteinExistence type="predicted"/>